<evidence type="ECO:0000313" key="10">
    <source>
        <dbReference type="EMBL" id="CAA6811725.1"/>
    </source>
</evidence>
<protein>
    <submittedName>
        <fullName evidence="10">Peptide ABC transporter permease</fullName>
    </submittedName>
</protein>
<keyword evidence="3 7" id="KW-0812">Transmembrane</keyword>
<feature type="transmembrane region" description="Helical" evidence="7">
    <location>
        <begin position="365"/>
        <end position="384"/>
    </location>
</feature>
<dbReference type="AlphaFoldDB" id="A0A6S6T570"/>
<evidence type="ECO:0000259" key="8">
    <source>
        <dbReference type="Pfam" id="PF02687"/>
    </source>
</evidence>
<evidence type="ECO:0000256" key="3">
    <source>
        <dbReference type="ARBA" id="ARBA00022692"/>
    </source>
</evidence>
<evidence type="ECO:0000256" key="6">
    <source>
        <dbReference type="ARBA" id="ARBA00038076"/>
    </source>
</evidence>
<feature type="domain" description="MacB-like periplasmic core" evidence="9">
    <location>
        <begin position="21"/>
        <end position="242"/>
    </location>
</feature>
<dbReference type="Pfam" id="PF02687">
    <property type="entry name" value="FtsX"/>
    <property type="match status" value="1"/>
</dbReference>
<dbReference type="Pfam" id="PF12704">
    <property type="entry name" value="MacB_PCD"/>
    <property type="match status" value="1"/>
</dbReference>
<dbReference type="GO" id="GO:0022857">
    <property type="term" value="F:transmembrane transporter activity"/>
    <property type="evidence" value="ECO:0007669"/>
    <property type="project" value="TreeGrafter"/>
</dbReference>
<dbReference type="InterPro" id="IPR003838">
    <property type="entry name" value="ABC3_permease_C"/>
</dbReference>
<evidence type="ECO:0000256" key="2">
    <source>
        <dbReference type="ARBA" id="ARBA00022475"/>
    </source>
</evidence>
<proteinExistence type="inferred from homology"/>
<dbReference type="GO" id="GO:0005886">
    <property type="term" value="C:plasma membrane"/>
    <property type="evidence" value="ECO:0007669"/>
    <property type="project" value="UniProtKB-SubCell"/>
</dbReference>
<accession>A0A6S6T570</accession>
<reference evidence="10" key="1">
    <citation type="submission" date="2020-01" db="EMBL/GenBank/DDBJ databases">
        <authorList>
            <person name="Meier V. D."/>
            <person name="Meier V D."/>
        </authorList>
    </citation>
    <scope>NUCLEOTIDE SEQUENCE</scope>
    <source>
        <strain evidence="10">HLG_WM_MAG_07</strain>
    </source>
</reference>
<comment type="subcellular location">
    <subcellularLocation>
        <location evidence="1">Cell membrane</location>
        <topology evidence="1">Multi-pass membrane protein</topology>
    </subcellularLocation>
</comment>
<evidence type="ECO:0000256" key="4">
    <source>
        <dbReference type="ARBA" id="ARBA00022989"/>
    </source>
</evidence>
<dbReference type="PANTHER" id="PTHR30572">
    <property type="entry name" value="MEMBRANE COMPONENT OF TRANSPORTER-RELATED"/>
    <property type="match status" value="1"/>
</dbReference>
<organism evidence="10">
    <name type="scientific">uncultured Thiotrichaceae bacterium</name>
    <dbReference type="NCBI Taxonomy" id="298394"/>
    <lineage>
        <taxon>Bacteria</taxon>
        <taxon>Pseudomonadati</taxon>
        <taxon>Pseudomonadota</taxon>
        <taxon>Gammaproteobacteria</taxon>
        <taxon>Thiotrichales</taxon>
        <taxon>Thiotrichaceae</taxon>
        <taxon>environmental samples</taxon>
    </lineage>
</organism>
<evidence type="ECO:0000259" key="9">
    <source>
        <dbReference type="Pfam" id="PF12704"/>
    </source>
</evidence>
<evidence type="ECO:0000256" key="1">
    <source>
        <dbReference type="ARBA" id="ARBA00004651"/>
    </source>
</evidence>
<gene>
    <name evidence="10" type="ORF">HELGO_WM14279</name>
</gene>
<keyword evidence="4 7" id="KW-1133">Transmembrane helix</keyword>
<dbReference type="InterPro" id="IPR050250">
    <property type="entry name" value="Macrolide_Exporter_MacB"/>
</dbReference>
<comment type="similarity">
    <text evidence="6">Belongs to the ABC-4 integral membrane protein family.</text>
</comment>
<keyword evidence="2" id="KW-1003">Cell membrane</keyword>
<name>A0A6S6T570_9GAMM</name>
<dbReference type="EMBL" id="CACVAY010000050">
    <property type="protein sequence ID" value="CAA6811725.1"/>
    <property type="molecule type" value="Genomic_DNA"/>
</dbReference>
<feature type="transmembrane region" description="Helical" evidence="7">
    <location>
        <begin position="21"/>
        <end position="42"/>
    </location>
</feature>
<dbReference type="InterPro" id="IPR025857">
    <property type="entry name" value="MacB_PCD"/>
</dbReference>
<feature type="transmembrane region" description="Helical" evidence="7">
    <location>
        <begin position="321"/>
        <end position="345"/>
    </location>
</feature>
<keyword evidence="5 7" id="KW-0472">Membrane</keyword>
<sequence length="401" mass="42925">MRASDNLQFSGRALTAYPMRTGLILLAMSIGVASVIILTTLGEGARQYVVGQFQMLGSHLLFVLPGRTETTGGLPPLLGTSPRDLTIDDALALKRSRSVQYVSPNVTGAAPVSYGAREREVMVFGTNNELFDAVELKILKGQFLPEADPRDAVSISVLGETLAKELFGKKHPVGEWIRVGDHRFRVIGVLSSEGQSIGMDMKDVVIIPVASAQSLFNIPSLYRIIVKARSKEALDQAEKDVIKIIRARHDGDDDVTILRQDALLKTFDGILKTLTWAVAGVAAISLIVAGILIMNVMLVSVSQRKAEIGLLKALGAPTRQVMTLFLSEALMLSLAGGLIGLALGLFSAKMVTFWIADFPVQTPMWAIGAALLVTVVTGLVFGSIPARQAAKLNPVIALSGK</sequence>
<feature type="domain" description="ABC3 transporter permease C-terminal" evidence="8">
    <location>
        <begin position="281"/>
        <end position="394"/>
    </location>
</feature>
<feature type="transmembrane region" description="Helical" evidence="7">
    <location>
        <begin position="274"/>
        <end position="301"/>
    </location>
</feature>
<evidence type="ECO:0000256" key="5">
    <source>
        <dbReference type="ARBA" id="ARBA00023136"/>
    </source>
</evidence>
<evidence type="ECO:0000256" key="7">
    <source>
        <dbReference type="SAM" id="Phobius"/>
    </source>
</evidence>
<dbReference type="PANTHER" id="PTHR30572:SF4">
    <property type="entry name" value="ABC TRANSPORTER PERMEASE YTRF"/>
    <property type="match status" value="1"/>
</dbReference>